<gene>
    <name evidence="9" type="ORF">AB675_9313</name>
</gene>
<dbReference type="AlphaFoldDB" id="A0A0N0NNH9"/>
<dbReference type="GO" id="GO:0052840">
    <property type="term" value="F:inositol diphosphate tetrakisphosphate diphosphatase activity"/>
    <property type="evidence" value="ECO:0007669"/>
    <property type="project" value="TreeGrafter"/>
</dbReference>
<evidence type="ECO:0000256" key="3">
    <source>
        <dbReference type="ARBA" id="ARBA00022490"/>
    </source>
</evidence>
<comment type="catalytic activity">
    <reaction evidence="6">
        <text>5-diphospho-1D-myo-inositol 1,2,3,4,6-pentakisphosphate + H2O = 1D-myo-inositol hexakisphosphate + phosphate + H(+)</text>
        <dbReference type="Rhea" id="RHEA:22384"/>
        <dbReference type="ChEBI" id="CHEBI:15377"/>
        <dbReference type="ChEBI" id="CHEBI:15378"/>
        <dbReference type="ChEBI" id="CHEBI:43474"/>
        <dbReference type="ChEBI" id="CHEBI:58130"/>
        <dbReference type="ChEBI" id="CHEBI:58628"/>
        <dbReference type="EC" id="3.6.1.52"/>
    </reaction>
    <physiologicalReaction direction="left-to-right" evidence="6">
        <dbReference type="Rhea" id="RHEA:22385"/>
    </physiologicalReaction>
</comment>
<comment type="caution">
    <text evidence="9">The sequence shown here is derived from an EMBL/GenBank/DDBJ whole genome shotgun (WGS) entry which is preliminary data.</text>
</comment>
<proteinExistence type="inferred from homology"/>
<evidence type="ECO:0000256" key="6">
    <source>
        <dbReference type="ARBA" id="ARBA00047342"/>
    </source>
</evidence>
<dbReference type="EMBL" id="LFJN01000009">
    <property type="protein sequence ID" value="KPI41548.1"/>
    <property type="molecule type" value="Genomic_DNA"/>
</dbReference>
<name>A0A0N0NNH9_9EURO</name>
<evidence type="ECO:0000256" key="7">
    <source>
        <dbReference type="ARBA" id="ARBA00047927"/>
    </source>
</evidence>
<evidence type="ECO:0000256" key="5">
    <source>
        <dbReference type="ARBA" id="ARBA00044949"/>
    </source>
</evidence>
<dbReference type="OrthoDB" id="6375174at2759"/>
<dbReference type="InterPro" id="IPR020422">
    <property type="entry name" value="TYR_PHOSPHATASE_DUAL_dom"/>
</dbReference>
<dbReference type="FunFam" id="3.90.190.10:FF:000035">
    <property type="entry name" value="Tyrosine phosphatase, putative"/>
    <property type="match status" value="1"/>
</dbReference>
<dbReference type="GO" id="GO:0016791">
    <property type="term" value="F:phosphatase activity"/>
    <property type="evidence" value="ECO:0007669"/>
    <property type="project" value="TreeGrafter"/>
</dbReference>
<evidence type="ECO:0000313" key="9">
    <source>
        <dbReference type="EMBL" id="KPI41548.1"/>
    </source>
</evidence>
<dbReference type="InterPro" id="IPR029021">
    <property type="entry name" value="Prot-tyrosine_phosphatase-like"/>
</dbReference>
<evidence type="ECO:0000256" key="2">
    <source>
        <dbReference type="ARBA" id="ARBA00012527"/>
    </source>
</evidence>
<protein>
    <recommendedName>
        <fullName evidence="2">diphosphoinositol-polyphosphate diphosphatase</fullName>
        <ecNumber evidence="2">3.6.1.52</ecNumber>
    </recommendedName>
</protein>
<dbReference type="SUPFAM" id="SSF52799">
    <property type="entry name" value="(Phosphotyrosine protein) phosphatases II"/>
    <property type="match status" value="1"/>
</dbReference>
<dbReference type="EC" id="3.6.1.52" evidence="2"/>
<sequence length="236" mass="26700">MEDDKSQPPTPDNSGYPVNFRVIAPRLYRSSYPQHEHFAVLGDLELKTIVTLVPEDLPLEYANFISSNGITHHHIPILANKDEKIFTPNETVEQVLALMLEPANFPMLIHCNKGKHRTGCMTACFRRTTGWPLEETIAEYVKYSEPKSRDLDKAFISRFDSAGLKPLAYDRGYIGGVYGPHVFTSTHSSIYSNASIETDTTIASEIAKSGPKNEYHEKAFRQRDADLESSRLWSHK</sequence>
<dbReference type="PROSITE" id="PS00383">
    <property type="entry name" value="TYR_PHOSPHATASE_1"/>
    <property type="match status" value="1"/>
</dbReference>
<comment type="subcellular location">
    <subcellularLocation>
        <location evidence="1">Cytoplasm</location>
    </subcellularLocation>
</comment>
<dbReference type="RefSeq" id="XP_018001511.1">
    <property type="nucleotide sequence ID" value="XM_018149836.1"/>
</dbReference>
<keyword evidence="4" id="KW-0378">Hydrolase</keyword>
<evidence type="ECO:0000256" key="4">
    <source>
        <dbReference type="ARBA" id="ARBA00022801"/>
    </source>
</evidence>
<evidence type="ECO:0000313" key="10">
    <source>
        <dbReference type="Proteomes" id="UP000038010"/>
    </source>
</evidence>
<dbReference type="STRING" id="1664694.A0A0N0NNH9"/>
<reference evidence="9 10" key="1">
    <citation type="submission" date="2015-06" db="EMBL/GenBank/DDBJ databases">
        <title>Draft genome of the ant-associated black yeast Phialophora attae CBS 131958.</title>
        <authorList>
            <person name="Moreno L.F."/>
            <person name="Stielow B.J."/>
            <person name="de Hoog S."/>
            <person name="Vicente V.A."/>
            <person name="Weiss V.A."/>
            <person name="de Vries M."/>
            <person name="Cruz L.M."/>
            <person name="Souza E.M."/>
        </authorList>
    </citation>
    <scope>NUCLEOTIDE SEQUENCE [LARGE SCALE GENOMIC DNA]</scope>
    <source>
        <strain evidence="9 10">CBS 131958</strain>
    </source>
</reference>
<organism evidence="9 10">
    <name type="scientific">Cyphellophora attinorum</name>
    <dbReference type="NCBI Taxonomy" id="1664694"/>
    <lineage>
        <taxon>Eukaryota</taxon>
        <taxon>Fungi</taxon>
        <taxon>Dikarya</taxon>
        <taxon>Ascomycota</taxon>
        <taxon>Pezizomycotina</taxon>
        <taxon>Eurotiomycetes</taxon>
        <taxon>Chaetothyriomycetidae</taxon>
        <taxon>Chaetothyriales</taxon>
        <taxon>Cyphellophoraceae</taxon>
        <taxon>Cyphellophora</taxon>
    </lineage>
</organism>
<dbReference type="Pfam" id="PF03162">
    <property type="entry name" value="Y_phosphatase2"/>
    <property type="match status" value="1"/>
</dbReference>
<comment type="similarity">
    <text evidence="5">Belongs to the protein-tyrosine phosphatase family. Atypical dual-specificity phosphatase Siw14-like subfamily.</text>
</comment>
<dbReference type="GO" id="GO:0005737">
    <property type="term" value="C:cytoplasm"/>
    <property type="evidence" value="ECO:0007669"/>
    <property type="project" value="UniProtKB-SubCell"/>
</dbReference>
<dbReference type="VEuPathDB" id="FungiDB:AB675_9313"/>
<dbReference type="PROSITE" id="PS50054">
    <property type="entry name" value="TYR_PHOSPHATASE_DUAL"/>
    <property type="match status" value="1"/>
</dbReference>
<feature type="domain" description="Tyrosine-protein phosphatase" evidence="8">
    <location>
        <begin position="19"/>
        <end position="168"/>
    </location>
</feature>
<dbReference type="InterPro" id="IPR016130">
    <property type="entry name" value="Tyr_Pase_AS"/>
</dbReference>
<keyword evidence="3" id="KW-0963">Cytoplasm</keyword>
<comment type="catalytic activity">
    <reaction evidence="7">
        <text>1,5-bis(diphospho)-1D-myo-inositol 2,3,4,6-tetrakisphosphate + H2O = 1-diphospho-1D-myo-inositol 2,3,4,5,6-pentakisphosphate + phosphate + 2 H(+)</text>
        <dbReference type="Rhea" id="RHEA:79699"/>
        <dbReference type="ChEBI" id="CHEBI:15377"/>
        <dbReference type="ChEBI" id="CHEBI:15378"/>
        <dbReference type="ChEBI" id="CHEBI:43474"/>
        <dbReference type="ChEBI" id="CHEBI:74946"/>
        <dbReference type="ChEBI" id="CHEBI:77983"/>
        <dbReference type="EC" id="3.6.1.52"/>
    </reaction>
    <physiologicalReaction direction="left-to-right" evidence="7">
        <dbReference type="Rhea" id="RHEA:79700"/>
    </physiologicalReaction>
</comment>
<evidence type="ECO:0000256" key="1">
    <source>
        <dbReference type="ARBA" id="ARBA00004496"/>
    </source>
</evidence>
<evidence type="ECO:0000259" key="8">
    <source>
        <dbReference type="PROSITE" id="PS50054"/>
    </source>
</evidence>
<dbReference type="Proteomes" id="UP000038010">
    <property type="component" value="Unassembled WGS sequence"/>
</dbReference>
<dbReference type="GeneID" id="28741716"/>
<dbReference type="InterPro" id="IPR004861">
    <property type="entry name" value="Siw14-like"/>
</dbReference>
<dbReference type="Gene3D" id="3.90.190.10">
    <property type="entry name" value="Protein tyrosine phosphatase superfamily"/>
    <property type="match status" value="1"/>
</dbReference>
<dbReference type="PANTHER" id="PTHR31126:SF48">
    <property type="entry name" value="INOSITOL PHOSPHATASE SIW14"/>
    <property type="match status" value="1"/>
</dbReference>
<accession>A0A0N0NNH9</accession>
<keyword evidence="10" id="KW-1185">Reference proteome</keyword>
<dbReference type="PANTHER" id="PTHR31126">
    <property type="entry name" value="TYROSINE-PROTEIN PHOSPHATASE"/>
    <property type="match status" value="1"/>
</dbReference>